<feature type="domain" description="Metallo-beta-lactamase" evidence="2">
    <location>
        <begin position="13"/>
        <end position="224"/>
    </location>
</feature>
<keyword evidence="1" id="KW-0378">Hydrolase</keyword>
<dbReference type="InterPro" id="IPR036866">
    <property type="entry name" value="RibonucZ/Hydroxyglut_hydro"/>
</dbReference>
<reference evidence="4 5" key="1">
    <citation type="submission" date="2016-10" db="EMBL/GenBank/DDBJ databases">
        <authorList>
            <person name="de Groot N.N."/>
        </authorList>
    </citation>
    <scope>NUCLEOTIDE SEQUENCE [LARGE SCALE GENOMIC DNA]</scope>
    <source>
        <strain evidence="4 5">DSM 21668</strain>
    </source>
</reference>
<evidence type="ECO:0000259" key="3">
    <source>
        <dbReference type="SMART" id="SM01027"/>
    </source>
</evidence>
<dbReference type="InterPro" id="IPR022712">
    <property type="entry name" value="Beta_Casp"/>
</dbReference>
<dbReference type="Pfam" id="PF07521">
    <property type="entry name" value="RMMBL"/>
    <property type="match status" value="1"/>
</dbReference>
<dbReference type="GO" id="GO:0004521">
    <property type="term" value="F:RNA endonuclease activity"/>
    <property type="evidence" value="ECO:0007669"/>
    <property type="project" value="TreeGrafter"/>
</dbReference>
<dbReference type="Gene3D" id="3.60.15.10">
    <property type="entry name" value="Ribonuclease Z/Hydroxyacylglutathione hydrolase-like"/>
    <property type="match status" value="1"/>
</dbReference>
<feature type="domain" description="Beta-Casp" evidence="3">
    <location>
        <begin position="261"/>
        <end position="386"/>
    </location>
</feature>
<protein>
    <submittedName>
        <fullName evidence="4">Metallo-beta-lactamase family protein</fullName>
    </submittedName>
</protein>
<dbReference type="RefSeq" id="WP_093205280.1">
    <property type="nucleotide sequence ID" value="NZ_FNGS01000006.1"/>
</dbReference>
<dbReference type="InterPro" id="IPR050698">
    <property type="entry name" value="MBL"/>
</dbReference>
<dbReference type="Pfam" id="PF00753">
    <property type="entry name" value="Lactamase_B"/>
    <property type="match status" value="1"/>
</dbReference>
<keyword evidence="5" id="KW-1185">Reference proteome</keyword>
<dbReference type="Proteomes" id="UP000198901">
    <property type="component" value="Unassembled WGS sequence"/>
</dbReference>
<organism evidence="4 5">
    <name type="scientific">Siphonobacter aquaeclarae</name>
    <dbReference type="NCBI Taxonomy" id="563176"/>
    <lineage>
        <taxon>Bacteria</taxon>
        <taxon>Pseudomonadati</taxon>
        <taxon>Bacteroidota</taxon>
        <taxon>Cytophagia</taxon>
        <taxon>Cytophagales</taxon>
        <taxon>Cytophagaceae</taxon>
        <taxon>Siphonobacter</taxon>
    </lineage>
</organism>
<dbReference type="AlphaFoldDB" id="A0A1G9TI63"/>
<accession>A0A1G9TI63</accession>
<dbReference type="EMBL" id="FNGS01000006">
    <property type="protein sequence ID" value="SDM47417.1"/>
    <property type="molecule type" value="Genomic_DNA"/>
</dbReference>
<dbReference type="STRING" id="563176.SAMN04488090_3573"/>
<evidence type="ECO:0000259" key="2">
    <source>
        <dbReference type="SMART" id="SM00849"/>
    </source>
</evidence>
<sequence length="472" mass="53525">MKLTFWGAARQVTGSMYLLELEDGYRILIDCGTDMERNIEEEDENRRFFPFDPATVNLVLLTHAHIDHSGNIPNLFRDGYEGQILCTSATYDLTRLLLLDAAHLNQRKLQRAVGDSNKKKKRMARLEKKGDLYLDKQVEDALDNFVPIAFSQKFQVREGIWVNFIPAGHLLGAAHIVLEIAENGRKKSICFSGDLGRKNYPLHEEPHPVPEVDYLVCETTYGSRLHEDERTPEEALSDVIRRTCINIPGRLIIPAFSVGRTQALLFTLNRLYSEQGFKPIRVFSDSPLAHSTTRVYEKNVKLLNADAQAFRQKHGSLFDFQNLTFIESEKASRAISNHREPCIIISASGMISGGRVEQHVAANISNPYCTILLVGYAAEGTLGWRLMNGQNTLKIKDREMNVMAKIEKIDIFSGHGDQHDLLRFVKAQSPEKLKQVFLIHGEEGSMQVFANLLNENGYRHVEIPEKGQTYEL</sequence>
<evidence type="ECO:0000256" key="1">
    <source>
        <dbReference type="ARBA" id="ARBA00022801"/>
    </source>
</evidence>
<gene>
    <name evidence="4" type="ORF">SAMN04488090_3573</name>
</gene>
<name>A0A1G9TI63_9BACT</name>
<evidence type="ECO:0000313" key="4">
    <source>
        <dbReference type="EMBL" id="SDM47417.1"/>
    </source>
</evidence>
<dbReference type="GO" id="GO:0016787">
    <property type="term" value="F:hydrolase activity"/>
    <property type="evidence" value="ECO:0007669"/>
    <property type="project" value="UniProtKB-KW"/>
</dbReference>
<dbReference type="SMART" id="SM00849">
    <property type="entry name" value="Lactamase_B"/>
    <property type="match status" value="1"/>
</dbReference>
<dbReference type="PANTHER" id="PTHR11203">
    <property type="entry name" value="CLEAVAGE AND POLYADENYLATION SPECIFICITY FACTOR FAMILY MEMBER"/>
    <property type="match status" value="1"/>
</dbReference>
<dbReference type="CDD" id="cd16295">
    <property type="entry name" value="TTHA0252-CPSF-like_MBL-fold"/>
    <property type="match status" value="1"/>
</dbReference>
<dbReference type="Gene3D" id="3.40.50.10890">
    <property type="match status" value="1"/>
</dbReference>
<proteinExistence type="predicted"/>
<dbReference type="PANTHER" id="PTHR11203:SF37">
    <property type="entry name" value="INTEGRATOR COMPLEX SUBUNIT 11"/>
    <property type="match status" value="1"/>
</dbReference>
<evidence type="ECO:0000313" key="5">
    <source>
        <dbReference type="Proteomes" id="UP000198901"/>
    </source>
</evidence>
<dbReference type="InterPro" id="IPR001279">
    <property type="entry name" value="Metallo-B-lactamas"/>
</dbReference>
<dbReference type="SMART" id="SM01027">
    <property type="entry name" value="Beta-Casp"/>
    <property type="match status" value="1"/>
</dbReference>
<dbReference type="SUPFAM" id="SSF56281">
    <property type="entry name" value="Metallo-hydrolase/oxidoreductase"/>
    <property type="match status" value="1"/>
</dbReference>
<dbReference type="InterPro" id="IPR011108">
    <property type="entry name" value="RMMBL"/>
</dbReference>
<dbReference type="OrthoDB" id="9803916at2"/>
<dbReference type="Pfam" id="PF10996">
    <property type="entry name" value="Beta-Casp"/>
    <property type="match status" value="1"/>
</dbReference>